<name>A0A1X7N0R0_9LACT</name>
<keyword evidence="2" id="KW-1185">Reference proteome</keyword>
<accession>A0A1X7N0R0</accession>
<dbReference type="OrthoDB" id="4876345at2"/>
<dbReference type="PANTHER" id="PTHR28037">
    <property type="entry name" value="ALCOHOL O-ACETYLTRANSFERASE 1-RELATED"/>
    <property type="match status" value="1"/>
</dbReference>
<dbReference type="RefSeq" id="WP_085559351.1">
    <property type="nucleotide sequence ID" value="NZ_FOAH01000001.1"/>
</dbReference>
<dbReference type="EMBL" id="FXBJ01000002">
    <property type="protein sequence ID" value="SMH30331.1"/>
    <property type="molecule type" value="Genomic_DNA"/>
</dbReference>
<evidence type="ECO:0000313" key="2">
    <source>
        <dbReference type="Proteomes" id="UP000193435"/>
    </source>
</evidence>
<keyword evidence="1" id="KW-0808">Transferase</keyword>
<protein>
    <submittedName>
        <fullName evidence="1">Alcohol acetyltransferase</fullName>
    </submittedName>
</protein>
<dbReference type="Proteomes" id="UP000193435">
    <property type="component" value="Unassembled WGS sequence"/>
</dbReference>
<dbReference type="PANTHER" id="PTHR28037:SF1">
    <property type="entry name" value="ALCOHOL O-ACETYLTRANSFERASE 1-RELATED"/>
    <property type="match status" value="1"/>
</dbReference>
<dbReference type="GO" id="GO:0016740">
    <property type="term" value="F:transferase activity"/>
    <property type="evidence" value="ECO:0007669"/>
    <property type="project" value="UniProtKB-KW"/>
</dbReference>
<dbReference type="InterPro" id="IPR052058">
    <property type="entry name" value="Alcohol_O-acetyltransferase"/>
</dbReference>
<dbReference type="STRING" id="1073423.SAMN04488700_1166"/>
<evidence type="ECO:0000313" key="1">
    <source>
        <dbReference type="EMBL" id="SMH30331.1"/>
    </source>
</evidence>
<reference evidence="1 2" key="1">
    <citation type="submission" date="2017-04" db="EMBL/GenBank/DDBJ databases">
        <authorList>
            <person name="Afonso C.L."/>
            <person name="Miller P.J."/>
            <person name="Scott M.A."/>
            <person name="Spackman E."/>
            <person name="Goraichik I."/>
            <person name="Dimitrov K.M."/>
            <person name="Suarez D.L."/>
            <person name="Swayne D.E."/>
        </authorList>
    </citation>
    <scope>NUCLEOTIDE SEQUENCE [LARGE SCALE GENOMIC DNA]</scope>
    <source>
        <strain evidence="1 2">LMG26642</strain>
    </source>
</reference>
<sequence>MKRKTWVRLDNASNIFLAAMTNRDTKVFRLTAEMTDFVDPKLLQKALDKTYEQYLLYHSVLRRGVFWYYLVMSEIKPKVVAEVLPPCSQLYHFDQKELLFRVIYQENRIHLEVFHVLSDGIGAMWFFEDLVKEYVYLRVHEIAENKWEKTPLEIEQHLEDSFNQHFRQEGQNTFSDAARSAFFSVVKTSKQAGKIVVKYGKKTSSWFGSSTKIESNKKHIYQIRNKKTPDNRPRVVDLSVPLKETLQLAKKQQVSLTIYLIALFFEAIRKAEVNFKQTDTIAISVPVNLRQFYNSNSARNFFSTVLLEYTYGEEDDFNHLCISLSEQLRHHLEPERLSQRLNKLIKAEYHPIARVSLRPFKDAILKLINRQNNRKVTVAMSNLGQLALPHPINTYIKQVYFKTSAVRPQFCMISYEDNLTISFTSPFIDVSIQKEFSRFLSEAGLPVSVAVNQVTTAELGEES</sequence>
<proteinExistence type="predicted"/>
<dbReference type="AlphaFoldDB" id="A0A1X7N0R0"/>
<gene>
    <name evidence="1" type="ORF">SAMN04488700_1166</name>
</gene>
<organism evidence="1 2">
    <name type="scientific">Carnobacterium iners</name>
    <dbReference type="NCBI Taxonomy" id="1073423"/>
    <lineage>
        <taxon>Bacteria</taxon>
        <taxon>Bacillati</taxon>
        <taxon>Bacillota</taxon>
        <taxon>Bacilli</taxon>
        <taxon>Lactobacillales</taxon>
        <taxon>Carnobacteriaceae</taxon>
        <taxon>Carnobacterium</taxon>
    </lineage>
</organism>